<dbReference type="GO" id="GO:0070819">
    <property type="term" value="F:menaquinone-dependent protoporphyrinogen oxidase activity"/>
    <property type="evidence" value="ECO:0007669"/>
    <property type="project" value="UniProtKB-UniRule"/>
</dbReference>
<dbReference type="GeneID" id="49634702"/>
<dbReference type="GO" id="GO:0004729">
    <property type="term" value="F:oxygen-dependent protoporphyrinogen oxidase activity"/>
    <property type="evidence" value="ECO:0007669"/>
    <property type="project" value="InterPro"/>
</dbReference>
<evidence type="ECO:0000256" key="3">
    <source>
        <dbReference type="ARBA" id="ARBA00022741"/>
    </source>
</evidence>
<comment type="cofactor">
    <cofactor evidence="7">
        <name>FMN</name>
        <dbReference type="ChEBI" id="CHEBI:58210"/>
    </cofactor>
    <text evidence="7">Binds 1 FMN non-covalently per subunit.</text>
</comment>
<dbReference type="EMBL" id="UFSP01000001">
    <property type="protein sequence ID" value="SSY94602.1"/>
    <property type="molecule type" value="Genomic_DNA"/>
</dbReference>
<accession>A0A336N3V7</accession>
<comment type="catalytic activity">
    <reaction evidence="7">
        <text>protoporphyrinogen IX + 3 a quinone = protoporphyrin IX + 3 a quinol</text>
        <dbReference type="Rhea" id="RHEA:65032"/>
        <dbReference type="ChEBI" id="CHEBI:24646"/>
        <dbReference type="ChEBI" id="CHEBI:57306"/>
        <dbReference type="ChEBI" id="CHEBI:57307"/>
        <dbReference type="ChEBI" id="CHEBI:132124"/>
        <dbReference type="EC" id="1.3.5.3"/>
    </reaction>
</comment>
<dbReference type="InterPro" id="IPR029039">
    <property type="entry name" value="Flavoprotein-like_sf"/>
</dbReference>
<name>A0A336N3V7_AGGAP</name>
<evidence type="ECO:0000256" key="5">
    <source>
        <dbReference type="ARBA" id="ARBA00023136"/>
    </source>
</evidence>
<feature type="domain" description="Flavodoxin-like" evidence="8">
    <location>
        <begin position="3"/>
        <end position="167"/>
    </location>
</feature>
<keyword evidence="7" id="KW-1003">Cell membrane</keyword>
<evidence type="ECO:0000256" key="1">
    <source>
        <dbReference type="ARBA" id="ARBA00022630"/>
    </source>
</evidence>
<evidence type="ECO:0000256" key="6">
    <source>
        <dbReference type="ARBA" id="ARBA00023244"/>
    </source>
</evidence>
<gene>
    <name evidence="7 9" type="primary">hemG</name>
    <name evidence="9" type="ORF">NCTC5908_00935</name>
</gene>
<dbReference type="HAMAP" id="MF_00853">
    <property type="entry name" value="HemG"/>
    <property type="match status" value="1"/>
</dbReference>
<dbReference type="EC" id="1.3.5.3" evidence="7"/>
<evidence type="ECO:0000256" key="2">
    <source>
        <dbReference type="ARBA" id="ARBA00022643"/>
    </source>
</evidence>
<comment type="subcellular location">
    <subcellularLocation>
        <location evidence="7">Cell membrane</location>
        <topology evidence="7">Peripheral membrane protein</topology>
    </subcellularLocation>
</comment>
<keyword evidence="1 7" id="KW-0285">Flavoprotein</keyword>
<keyword evidence="4 7" id="KW-0560">Oxidoreductase</keyword>
<protein>
    <recommendedName>
        <fullName evidence="7">Protoporphyrinogen IX dehydrogenase [quinone]</fullName>
        <ecNumber evidence="7">1.3.5.3</ecNumber>
    </recommendedName>
    <alternativeName>
        <fullName evidence="7">Protoporphyrinogen IX dehydrogenase [menaquinone]</fullName>
    </alternativeName>
    <alternativeName>
        <fullName evidence="7">Protoporphyrinogen IX dehydrogenase [ubiquinone]</fullName>
    </alternativeName>
    <alternativeName>
        <fullName evidence="7">Protoporphyrinogen oxidase</fullName>
        <shortName evidence="7">PPO</shortName>
    </alternativeName>
</protein>
<dbReference type="PROSITE" id="PS50902">
    <property type="entry name" value="FLAVODOXIN_LIKE"/>
    <property type="match status" value="1"/>
</dbReference>
<dbReference type="STRING" id="732.ADJ80_01495"/>
<organism evidence="9 10">
    <name type="scientific">Aggregatibacter aphrophilus</name>
    <name type="common">Haemophilus aphrophilus</name>
    <dbReference type="NCBI Taxonomy" id="732"/>
    <lineage>
        <taxon>Bacteria</taxon>
        <taxon>Pseudomonadati</taxon>
        <taxon>Pseudomonadota</taxon>
        <taxon>Gammaproteobacteria</taxon>
        <taxon>Pasteurellales</taxon>
        <taxon>Pasteurellaceae</taxon>
        <taxon>Aggregatibacter</taxon>
    </lineage>
</organism>
<evidence type="ECO:0000259" key="8">
    <source>
        <dbReference type="PROSITE" id="PS50902"/>
    </source>
</evidence>
<dbReference type="InterPro" id="IPR001226">
    <property type="entry name" value="Flavodoxin_CS"/>
</dbReference>
<dbReference type="SUPFAM" id="SSF52218">
    <property type="entry name" value="Flavoproteins"/>
    <property type="match status" value="1"/>
</dbReference>
<dbReference type="UniPathway" id="UPA00251">
    <property type="reaction ID" value="UER00324"/>
</dbReference>
<dbReference type="PANTHER" id="PTHR38030:SF2">
    <property type="entry name" value="PROTOPORPHYRINOGEN IX DEHYDROGENASE [QUINONE]"/>
    <property type="match status" value="1"/>
</dbReference>
<dbReference type="InterPro" id="IPR026816">
    <property type="entry name" value="Flavodoxin_dom"/>
</dbReference>
<dbReference type="AlphaFoldDB" id="A0A336N3V7"/>
<evidence type="ECO:0000256" key="4">
    <source>
        <dbReference type="ARBA" id="ARBA00023002"/>
    </source>
</evidence>
<dbReference type="PROSITE" id="PS00201">
    <property type="entry name" value="FLAVODOXIN"/>
    <property type="match status" value="1"/>
</dbReference>
<dbReference type="Pfam" id="PF12724">
    <property type="entry name" value="Flavodoxin_5"/>
    <property type="match status" value="1"/>
</dbReference>
<dbReference type="GO" id="GO:0006782">
    <property type="term" value="P:protoporphyrinogen IX biosynthetic process"/>
    <property type="evidence" value="ECO:0007669"/>
    <property type="project" value="UniProtKB-UniRule"/>
</dbReference>
<dbReference type="InterPro" id="IPR008254">
    <property type="entry name" value="Flavodoxin/NO_synth"/>
</dbReference>
<evidence type="ECO:0000313" key="10">
    <source>
        <dbReference type="Proteomes" id="UP000253728"/>
    </source>
</evidence>
<dbReference type="RefSeq" id="WP_005704714.1">
    <property type="nucleotide sequence ID" value="NZ_MAQF01000013.1"/>
</dbReference>
<dbReference type="Proteomes" id="UP000253728">
    <property type="component" value="Unassembled WGS sequence"/>
</dbReference>
<keyword evidence="2 7" id="KW-0288">FMN</keyword>
<keyword evidence="6 7" id="KW-0627">Porphyrin biosynthesis</keyword>
<dbReference type="GO" id="GO:0009055">
    <property type="term" value="F:electron transfer activity"/>
    <property type="evidence" value="ECO:0007669"/>
    <property type="project" value="InterPro"/>
</dbReference>
<comment type="similarity">
    <text evidence="7">Belongs to the HemG family.</text>
</comment>
<comment type="function">
    <text evidence="7">Catalyzes the 6-electron oxidation of protoporphyrinogen IX to form protoporphyrin IX; under anaerobic conditions uses menaquinone as an electron acceptor, under aerobic conditions uses ubiquinone as an electron acceptor.</text>
</comment>
<proteinExistence type="inferred from homology"/>
<keyword evidence="5" id="KW-0472">Membrane</keyword>
<dbReference type="Gene3D" id="3.40.50.360">
    <property type="match status" value="1"/>
</dbReference>
<evidence type="ECO:0000313" key="9">
    <source>
        <dbReference type="EMBL" id="SSY94602.1"/>
    </source>
</evidence>
<comment type="pathway">
    <text evidence="7">Porphyrin-containing compound metabolism; protoporphyrin-IX biosynthesis; protoporphyrin-IX from protoporphyrinogen-IX: step 1/1.</text>
</comment>
<comment type="catalytic activity">
    <reaction evidence="7">
        <text>protoporphyrinogen IX + 3 a menaquinone = protoporphyrin IX + 3 a menaquinol</text>
        <dbReference type="Rhea" id="RHEA:27409"/>
        <dbReference type="Rhea" id="RHEA-COMP:9537"/>
        <dbReference type="Rhea" id="RHEA-COMP:9539"/>
        <dbReference type="ChEBI" id="CHEBI:16374"/>
        <dbReference type="ChEBI" id="CHEBI:18151"/>
        <dbReference type="ChEBI" id="CHEBI:57306"/>
        <dbReference type="ChEBI" id="CHEBI:57307"/>
        <dbReference type="EC" id="1.3.5.3"/>
    </reaction>
</comment>
<evidence type="ECO:0000256" key="7">
    <source>
        <dbReference type="HAMAP-Rule" id="MF_00853"/>
    </source>
</evidence>
<dbReference type="GO" id="GO:0005886">
    <property type="term" value="C:plasma membrane"/>
    <property type="evidence" value="ECO:0007669"/>
    <property type="project" value="UniProtKB-SubCell"/>
</dbReference>
<dbReference type="InterPro" id="IPR052200">
    <property type="entry name" value="Protoporphyrinogen_IX_DH"/>
</dbReference>
<keyword evidence="3 7" id="KW-0547">Nucleotide-binding</keyword>
<dbReference type="InterPro" id="IPR044264">
    <property type="entry name" value="HemG"/>
</dbReference>
<reference evidence="9 10" key="1">
    <citation type="submission" date="2018-06" db="EMBL/GenBank/DDBJ databases">
        <authorList>
            <consortium name="Pathogen Informatics"/>
            <person name="Doyle S."/>
        </authorList>
    </citation>
    <scope>NUCLEOTIDE SEQUENCE [LARGE SCALE GENOMIC DNA]</scope>
    <source>
        <strain evidence="9 10">NCTC5908</strain>
    </source>
</reference>
<comment type="catalytic activity">
    <reaction evidence="7">
        <text>protoporphyrinogen IX + 3 a ubiquinone = protoporphyrin IX + 3 a ubiquinol</text>
        <dbReference type="Rhea" id="RHEA:63936"/>
        <dbReference type="Rhea" id="RHEA-COMP:9565"/>
        <dbReference type="Rhea" id="RHEA-COMP:9566"/>
        <dbReference type="ChEBI" id="CHEBI:16389"/>
        <dbReference type="ChEBI" id="CHEBI:17976"/>
        <dbReference type="ChEBI" id="CHEBI:57306"/>
        <dbReference type="ChEBI" id="CHEBI:57307"/>
    </reaction>
</comment>
<dbReference type="PANTHER" id="PTHR38030">
    <property type="entry name" value="PROTOPORPHYRINOGEN IX DEHYDROGENASE [MENAQUINONE]"/>
    <property type="match status" value="1"/>
</dbReference>
<dbReference type="NCBIfam" id="NF008316">
    <property type="entry name" value="PRK11104.1"/>
    <property type="match status" value="1"/>
</dbReference>
<sequence>MKTLILYSSHDGQTKKIAAYIAEIIKENVDVKSISDVVNLQDYDRIIIGASIRYGHFNKQLYKMLEKHTALLNQKITAFFGVNLTARKPEKSTPETNVYVRKFLQRITWQPTISAVFAGALFYPRYTFLDRVMIQFIMRIMGGETDPKKEIEYTDWQKVRSFSETFLILK</sequence>
<dbReference type="GO" id="GO:0010181">
    <property type="term" value="F:FMN binding"/>
    <property type="evidence" value="ECO:0007669"/>
    <property type="project" value="UniProtKB-UniRule"/>
</dbReference>